<feature type="domain" description="CzcB-like C-terminal circularly permuted SH3-like" evidence="5">
    <location>
        <begin position="304"/>
        <end position="358"/>
    </location>
</feature>
<organism evidence="6 7">
    <name type="scientific">Methylosinus sporium</name>
    <dbReference type="NCBI Taxonomy" id="428"/>
    <lineage>
        <taxon>Bacteria</taxon>
        <taxon>Pseudomonadati</taxon>
        <taxon>Pseudomonadota</taxon>
        <taxon>Alphaproteobacteria</taxon>
        <taxon>Hyphomicrobiales</taxon>
        <taxon>Methylocystaceae</taxon>
        <taxon>Methylosinus</taxon>
    </lineage>
</organism>
<dbReference type="GO" id="GO:0022857">
    <property type="term" value="F:transmembrane transporter activity"/>
    <property type="evidence" value="ECO:0007669"/>
    <property type="project" value="InterPro"/>
</dbReference>
<comment type="similarity">
    <text evidence="1">Belongs to the membrane fusion protein (MFP) (TC 8.A.1) family.</text>
</comment>
<evidence type="ECO:0000313" key="7">
    <source>
        <dbReference type="Proteomes" id="UP000316781"/>
    </source>
</evidence>
<feature type="signal peptide" evidence="3">
    <location>
        <begin position="1"/>
        <end position="26"/>
    </location>
</feature>
<dbReference type="Pfam" id="PF25973">
    <property type="entry name" value="BSH_CzcB"/>
    <property type="match status" value="1"/>
</dbReference>
<protein>
    <submittedName>
        <fullName evidence="6">Efflux RND transporter periplasmic adaptor subunit</fullName>
    </submittedName>
</protein>
<evidence type="ECO:0000256" key="2">
    <source>
        <dbReference type="ARBA" id="ARBA00022448"/>
    </source>
</evidence>
<keyword evidence="2" id="KW-0813">Transport</keyword>
<dbReference type="GO" id="GO:0046914">
    <property type="term" value="F:transition metal ion binding"/>
    <property type="evidence" value="ECO:0007669"/>
    <property type="project" value="TreeGrafter"/>
</dbReference>
<dbReference type="GO" id="GO:0060003">
    <property type="term" value="P:copper ion export"/>
    <property type="evidence" value="ECO:0007669"/>
    <property type="project" value="TreeGrafter"/>
</dbReference>
<dbReference type="PANTHER" id="PTHR30097">
    <property type="entry name" value="CATION EFFLUX SYSTEM PROTEIN CUSB"/>
    <property type="match status" value="1"/>
</dbReference>
<dbReference type="AlphaFoldDB" id="A0A549SHI9"/>
<dbReference type="NCBIfam" id="TIGR01730">
    <property type="entry name" value="RND_mfp"/>
    <property type="match status" value="1"/>
</dbReference>
<evidence type="ECO:0000256" key="3">
    <source>
        <dbReference type="SAM" id="SignalP"/>
    </source>
</evidence>
<sequence length="374" mass="39698">MKRQKFQHLVLAVGLAGALFASAAVAADEIAIPLRDQDVQAAGIETKPVEKSSGSDELVAPGVVAVPPQQLRMVAAPAAGLVETILVSPDEEVKEGDPIATLKSSELIEAQRSFLQAAADAALATEKLRRDEQLYKERIIAERRLLVTRAEAAQARSLLDERGQLLALDGMSEQAIETLRKERKLGAALTVRAPVSGVILARHATVGDRVMAAAPLVTIARLKPIWVNLQIPTGRAAALDRTDKVVLPSHGVEGKLIRIGRTVDPATQSVTAVAEFSPGKSPIRPGQAVQAILRIKGTGGTLWRVPADAVVHYRDKDWVFLRSADGFRAVPVTLVSETPQSASIQGPLSAADQVATRGMLTLLAELAAKDPSAK</sequence>
<proteinExistence type="inferred from homology"/>
<evidence type="ECO:0000256" key="1">
    <source>
        <dbReference type="ARBA" id="ARBA00009477"/>
    </source>
</evidence>
<dbReference type="Gene3D" id="1.10.287.470">
    <property type="entry name" value="Helix hairpin bin"/>
    <property type="match status" value="1"/>
</dbReference>
<reference evidence="6 7" key="1">
    <citation type="submission" date="2019-07" db="EMBL/GenBank/DDBJ databases">
        <title>Ln-dependent methylotrophs.</title>
        <authorList>
            <person name="Tani A."/>
        </authorList>
    </citation>
    <scope>NUCLEOTIDE SEQUENCE [LARGE SCALE GENOMIC DNA]</scope>
    <source>
        <strain evidence="6 7">SM89A</strain>
    </source>
</reference>
<keyword evidence="3" id="KW-0732">Signal</keyword>
<dbReference type="SUPFAM" id="SSF111369">
    <property type="entry name" value="HlyD-like secretion proteins"/>
    <property type="match status" value="1"/>
</dbReference>
<gene>
    <name evidence="6" type="ORF">FM996_17545</name>
</gene>
<dbReference type="GO" id="GO:0016020">
    <property type="term" value="C:membrane"/>
    <property type="evidence" value="ECO:0007669"/>
    <property type="project" value="InterPro"/>
</dbReference>
<dbReference type="InterPro" id="IPR058647">
    <property type="entry name" value="BSH_CzcB-like"/>
</dbReference>
<dbReference type="RefSeq" id="WP_142864089.1">
    <property type="nucleotide sequence ID" value="NZ_VJMF01000074.1"/>
</dbReference>
<name>A0A549SHI9_METSR</name>
<feature type="domain" description="CzcB-like barrel-sandwich hybrid" evidence="4">
    <location>
        <begin position="73"/>
        <end position="220"/>
    </location>
</feature>
<dbReference type="Pfam" id="PF25975">
    <property type="entry name" value="CzcB_C"/>
    <property type="match status" value="1"/>
</dbReference>
<evidence type="ECO:0000259" key="5">
    <source>
        <dbReference type="Pfam" id="PF25975"/>
    </source>
</evidence>
<dbReference type="InterPro" id="IPR058649">
    <property type="entry name" value="CzcB_C"/>
</dbReference>
<dbReference type="Gene3D" id="2.40.420.20">
    <property type="match status" value="1"/>
</dbReference>
<evidence type="ECO:0000259" key="4">
    <source>
        <dbReference type="Pfam" id="PF25973"/>
    </source>
</evidence>
<feature type="chain" id="PRO_5021848713" evidence="3">
    <location>
        <begin position="27"/>
        <end position="374"/>
    </location>
</feature>
<dbReference type="GO" id="GO:0015679">
    <property type="term" value="P:plasma membrane copper ion transport"/>
    <property type="evidence" value="ECO:0007669"/>
    <property type="project" value="TreeGrafter"/>
</dbReference>
<dbReference type="PANTHER" id="PTHR30097:SF4">
    <property type="entry name" value="SLR6042 PROTEIN"/>
    <property type="match status" value="1"/>
</dbReference>
<dbReference type="Proteomes" id="UP000316781">
    <property type="component" value="Unassembled WGS sequence"/>
</dbReference>
<comment type="caution">
    <text evidence="6">The sequence shown here is derived from an EMBL/GenBank/DDBJ whole genome shotgun (WGS) entry which is preliminary data.</text>
</comment>
<dbReference type="EMBL" id="VJMF01000074">
    <property type="protein sequence ID" value="TRL29094.1"/>
    <property type="molecule type" value="Genomic_DNA"/>
</dbReference>
<dbReference type="GO" id="GO:0030288">
    <property type="term" value="C:outer membrane-bounded periplasmic space"/>
    <property type="evidence" value="ECO:0007669"/>
    <property type="project" value="TreeGrafter"/>
</dbReference>
<dbReference type="InterPro" id="IPR051909">
    <property type="entry name" value="MFP_Cation_Efflux"/>
</dbReference>
<evidence type="ECO:0000313" key="6">
    <source>
        <dbReference type="EMBL" id="TRL29094.1"/>
    </source>
</evidence>
<dbReference type="InterPro" id="IPR006143">
    <property type="entry name" value="RND_pump_MFP"/>
</dbReference>
<accession>A0A549SHI9</accession>
<dbReference type="Gene3D" id="2.40.30.170">
    <property type="match status" value="1"/>
</dbReference>
<dbReference type="Gene3D" id="2.40.50.100">
    <property type="match status" value="1"/>
</dbReference>